<accession>A0A916V029</accession>
<organism evidence="3 4">
    <name type="scientific">Undibacterium terreum</name>
    <dbReference type="NCBI Taxonomy" id="1224302"/>
    <lineage>
        <taxon>Bacteria</taxon>
        <taxon>Pseudomonadati</taxon>
        <taxon>Pseudomonadota</taxon>
        <taxon>Betaproteobacteria</taxon>
        <taxon>Burkholderiales</taxon>
        <taxon>Oxalobacteraceae</taxon>
        <taxon>Undibacterium</taxon>
    </lineage>
</organism>
<keyword evidence="4" id="KW-1185">Reference proteome</keyword>
<gene>
    <name evidence="3" type="ORF">GCM10011396_50220</name>
</gene>
<dbReference type="InterPro" id="IPR025362">
    <property type="entry name" value="DUF4266"/>
</dbReference>
<evidence type="ECO:0000313" key="4">
    <source>
        <dbReference type="Proteomes" id="UP000637423"/>
    </source>
</evidence>
<comment type="caution">
    <text evidence="3">The sequence shown here is derived from an EMBL/GenBank/DDBJ whole genome shotgun (WGS) entry which is preliminary data.</text>
</comment>
<dbReference type="Pfam" id="PF14086">
    <property type="entry name" value="DUF4266"/>
    <property type="match status" value="1"/>
</dbReference>
<dbReference type="AlphaFoldDB" id="A0A916V029"/>
<keyword evidence="1" id="KW-0732">Signal</keyword>
<dbReference type="EMBL" id="BMED01000007">
    <property type="protein sequence ID" value="GGC96739.1"/>
    <property type="molecule type" value="Genomic_DNA"/>
</dbReference>
<evidence type="ECO:0000256" key="1">
    <source>
        <dbReference type="SAM" id="SignalP"/>
    </source>
</evidence>
<reference evidence="3" key="1">
    <citation type="journal article" date="2014" name="Int. J. Syst. Evol. Microbiol.">
        <title>Complete genome sequence of Corynebacterium casei LMG S-19264T (=DSM 44701T), isolated from a smear-ripened cheese.</title>
        <authorList>
            <consortium name="US DOE Joint Genome Institute (JGI-PGF)"/>
            <person name="Walter F."/>
            <person name="Albersmeier A."/>
            <person name="Kalinowski J."/>
            <person name="Ruckert C."/>
        </authorList>
    </citation>
    <scope>NUCLEOTIDE SEQUENCE</scope>
    <source>
        <strain evidence="3">CGMCC 1.10998</strain>
    </source>
</reference>
<dbReference type="RefSeq" id="WP_188568913.1">
    <property type="nucleotide sequence ID" value="NZ_BMED01000007.1"/>
</dbReference>
<protein>
    <recommendedName>
        <fullName evidence="2">DUF4266 domain-containing protein</fullName>
    </recommendedName>
</protein>
<feature type="signal peptide" evidence="1">
    <location>
        <begin position="1"/>
        <end position="26"/>
    </location>
</feature>
<reference evidence="3" key="2">
    <citation type="submission" date="2020-09" db="EMBL/GenBank/DDBJ databases">
        <authorList>
            <person name="Sun Q."/>
            <person name="Zhou Y."/>
        </authorList>
    </citation>
    <scope>NUCLEOTIDE SEQUENCE</scope>
    <source>
        <strain evidence="3">CGMCC 1.10998</strain>
    </source>
</reference>
<feature type="chain" id="PRO_5038103518" description="DUF4266 domain-containing protein" evidence="1">
    <location>
        <begin position="27"/>
        <end position="81"/>
    </location>
</feature>
<feature type="domain" description="DUF4266" evidence="2">
    <location>
        <begin position="31"/>
        <end position="81"/>
    </location>
</feature>
<name>A0A916V029_9BURK</name>
<evidence type="ECO:0000259" key="2">
    <source>
        <dbReference type="Pfam" id="PF14086"/>
    </source>
</evidence>
<dbReference type="Proteomes" id="UP000637423">
    <property type="component" value="Unassembled WGS sequence"/>
</dbReference>
<proteinExistence type="predicted"/>
<sequence length="81" mass="8305">MKRPAFKNSGRLLLLTILAACSSACSSLSTVQAWQRGNLARPDMTIEGSDALASKFSEHIYSSREAAAKGAGVGGGGCGCN</sequence>
<evidence type="ECO:0000313" key="3">
    <source>
        <dbReference type="EMBL" id="GGC96739.1"/>
    </source>
</evidence>